<dbReference type="PANTHER" id="PTHR11645">
    <property type="entry name" value="PYRROLINE-5-CARBOXYLATE REDUCTASE"/>
    <property type="match status" value="1"/>
</dbReference>
<accession>A0A516IU06</accession>
<dbReference type="EMBL" id="CP041659">
    <property type="protein sequence ID" value="QDP20367.1"/>
    <property type="molecule type" value="Genomic_DNA"/>
</dbReference>
<comment type="pathway">
    <text evidence="3">Amino-acid biosynthesis; L-proline biosynthesis; L-proline from L-glutamate 5-semialdehyde: step 1/1.</text>
</comment>
<dbReference type="SUPFAM" id="SSF51735">
    <property type="entry name" value="NAD(P)-binding Rossmann-fold domains"/>
    <property type="match status" value="1"/>
</dbReference>
<keyword evidence="7" id="KW-1185">Reference proteome</keyword>
<dbReference type="GO" id="GO:0055129">
    <property type="term" value="P:L-proline biosynthetic process"/>
    <property type="evidence" value="ECO:0007669"/>
    <property type="project" value="UniProtKB-UniRule"/>
</dbReference>
<comment type="similarity">
    <text evidence="1 3">Belongs to the pyrroline-5-carboxylate reductase family.</text>
</comment>
<feature type="domain" description="Pyrroline-5-carboxylate reductase dimerisation" evidence="5">
    <location>
        <begin position="158"/>
        <end position="263"/>
    </location>
</feature>
<dbReference type="Pfam" id="PF14748">
    <property type="entry name" value="P5CR_dimer"/>
    <property type="match status" value="1"/>
</dbReference>
<dbReference type="KEGG" id="sxa:FMM02_10630"/>
<evidence type="ECO:0000256" key="3">
    <source>
        <dbReference type="HAMAP-Rule" id="MF_01925"/>
    </source>
</evidence>
<dbReference type="InterPro" id="IPR008927">
    <property type="entry name" value="6-PGluconate_DH-like_C_sf"/>
</dbReference>
<keyword evidence="3" id="KW-0028">Amino-acid biosynthesis</keyword>
<dbReference type="GO" id="GO:0004735">
    <property type="term" value="F:pyrroline-5-carboxylate reductase activity"/>
    <property type="evidence" value="ECO:0007669"/>
    <property type="project" value="UniProtKB-UniRule"/>
</dbReference>
<organism evidence="6 7">
    <name type="scientific">Sphingomonas xanthus</name>
    <dbReference type="NCBI Taxonomy" id="2594473"/>
    <lineage>
        <taxon>Bacteria</taxon>
        <taxon>Pseudomonadati</taxon>
        <taxon>Pseudomonadota</taxon>
        <taxon>Alphaproteobacteria</taxon>
        <taxon>Sphingomonadales</taxon>
        <taxon>Sphingomonadaceae</taxon>
        <taxon>Sphingomonas</taxon>
    </lineage>
</organism>
<comment type="catalytic activity">
    <reaction evidence="3">
        <text>L-proline + NAD(+) = (S)-1-pyrroline-5-carboxylate + NADH + 2 H(+)</text>
        <dbReference type="Rhea" id="RHEA:14105"/>
        <dbReference type="ChEBI" id="CHEBI:15378"/>
        <dbReference type="ChEBI" id="CHEBI:17388"/>
        <dbReference type="ChEBI" id="CHEBI:57540"/>
        <dbReference type="ChEBI" id="CHEBI:57945"/>
        <dbReference type="ChEBI" id="CHEBI:60039"/>
        <dbReference type="EC" id="1.5.1.2"/>
    </reaction>
</comment>
<comment type="function">
    <text evidence="3">Catalyzes the reduction of 1-pyrroline-5-carboxylate (PCA) to L-proline.</text>
</comment>
<evidence type="ECO:0000313" key="6">
    <source>
        <dbReference type="EMBL" id="QDP20367.1"/>
    </source>
</evidence>
<gene>
    <name evidence="3" type="primary">proC</name>
    <name evidence="6" type="ORF">FMM02_10630</name>
</gene>
<keyword evidence="3" id="KW-0963">Cytoplasm</keyword>
<dbReference type="HAMAP" id="MF_01925">
    <property type="entry name" value="P5C_reductase"/>
    <property type="match status" value="1"/>
</dbReference>
<dbReference type="InterPro" id="IPR036291">
    <property type="entry name" value="NAD(P)-bd_dom_sf"/>
</dbReference>
<dbReference type="InterPro" id="IPR029036">
    <property type="entry name" value="P5CR_dimer"/>
</dbReference>
<evidence type="ECO:0000256" key="2">
    <source>
        <dbReference type="ARBA" id="ARBA00023002"/>
    </source>
</evidence>
<proteinExistence type="inferred from homology"/>
<dbReference type="PANTHER" id="PTHR11645:SF0">
    <property type="entry name" value="PYRROLINE-5-CARBOXYLATE REDUCTASE 3"/>
    <property type="match status" value="1"/>
</dbReference>
<comment type="catalytic activity">
    <reaction evidence="3">
        <text>L-proline + NADP(+) = (S)-1-pyrroline-5-carboxylate + NADPH + 2 H(+)</text>
        <dbReference type="Rhea" id="RHEA:14109"/>
        <dbReference type="ChEBI" id="CHEBI:15378"/>
        <dbReference type="ChEBI" id="CHEBI:17388"/>
        <dbReference type="ChEBI" id="CHEBI:57783"/>
        <dbReference type="ChEBI" id="CHEBI:58349"/>
        <dbReference type="ChEBI" id="CHEBI:60039"/>
        <dbReference type="EC" id="1.5.1.2"/>
    </reaction>
</comment>
<dbReference type="UniPathway" id="UPA00098">
    <property type="reaction ID" value="UER00361"/>
</dbReference>
<dbReference type="GO" id="GO:0005737">
    <property type="term" value="C:cytoplasm"/>
    <property type="evidence" value="ECO:0007669"/>
    <property type="project" value="UniProtKB-SubCell"/>
</dbReference>
<dbReference type="EC" id="1.5.1.2" evidence="3"/>
<name>A0A516IU06_9SPHN</name>
<dbReference type="AlphaFoldDB" id="A0A516IU06"/>
<evidence type="ECO:0000256" key="1">
    <source>
        <dbReference type="ARBA" id="ARBA00005525"/>
    </source>
</evidence>
<reference evidence="6 7" key="1">
    <citation type="submission" date="2019-07" db="EMBL/GenBank/DDBJ databases">
        <title>Sphingomonas AE3 Genome sequencing and assembly.</title>
        <authorList>
            <person name="Kim H."/>
        </authorList>
    </citation>
    <scope>NUCLEOTIDE SEQUENCE [LARGE SCALE GENOMIC DNA]</scope>
    <source>
        <strain evidence="6 7">AE3</strain>
    </source>
</reference>
<feature type="binding site" evidence="4">
    <location>
        <begin position="14"/>
        <end position="19"/>
    </location>
    <ligand>
        <name>NADP(+)</name>
        <dbReference type="ChEBI" id="CHEBI:58349"/>
    </ligand>
</feature>
<keyword evidence="3" id="KW-0641">Proline biosynthesis</keyword>
<evidence type="ECO:0000313" key="7">
    <source>
        <dbReference type="Proteomes" id="UP000321857"/>
    </source>
</evidence>
<dbReference type="InterPro" id="IPR000304">
    <property type="entry name" value="Pyrroline-COOH_reductase"/>
</dbReference>
<protein>
    <recommendedName>
        <fullName evidence="3">Pyrroline-5-carboxylate reductase</fullName>
        <shortName evidence="3">P5C reductase</shortName>
        <shortName evidence="3">P5CR</shortName>
        <ecNumber evidence="3">1.5.1.2</ecNumber>
    </recommendedName>
    <alternativeName>
        <fullName evidence="3">PCA reductase</fullName>
    </alternativeName>
</protein>
<dbReference type="OrthoDB" id="9805754at2"/>
<dbReference type="PIRSF" id="PIRSF000193">
    <property type="entry name" value="Pyrrol-5-carb_rd"/>
    <property type="match status" value="1"/>
</dbReference>
<evidence type="ECO:0000256" key="4">
    <source>
        <dbReference type="PIRSR" id="PIRSR000193-1"/>
    </source>
</evidence>
<dbReference type="Gene3D" id="3.40.50.720">
    <property type="entry name" value="NAD(P)-binding Rossmann-like Domain"/>
    <property type="match status" value="1"/>
</dbReference>
<dbReference type="Proteomes" id="UP000321857">
    <property type="component" value="Chromosome"/>
</dbReference>
<dbReference type="SUPFAM" id="SSF48179">
    <property type="entry name" value="6-phosphogluconate dehydrogenase C-terminal domain-like"/>
    <property type="match status" value="1"/>
</dbReference>
<sequence>MSGGTGFPVPTWLIGCGNMAAAMVGGWKAAGLGFDAVTVVRPSGRPVEGIRTQVDYPVGDPPKLVLLGVKPQKLDEVVPALEPRTGPDTIIMSMLAGVAANSLAERFPAVRGVVRIMPNLPVQQRQGVTAVYGADAATVREVLPLIELLGMAPVCAEERELSVIGAVAAAGPAYVARFAAAMGLGGAGLGLDPQLAAQVAVQTLIGTAALADDTGESMADIARRVASPAGTTEQGLAVLDGPDGLQPLVDRMLAAAVRRGEELADAARRN</sequence>
<dbReference type="Gene3D" id="1.10.3730.10">
    <property type="entry name" value="ProC C-terminal domain-like"/>
    <property type="match status" value="1"/>
</dbReference>
<dbReference type="RefSeq" id="WP_147494815.1">
    <property type="nucleotide sequence ID" value="NZ_CP041659.1"/>
</dbReference>
<evidence type="ECO:0000259" key="5">
    <source>
        <dbReference type="Pfam" id="PF14748"/>
    </source>
</evidence>
<keyword evidence="2 3" id="KW-0560">Oxidoreductase</keyword>
<keyword evidence="3 4" id="KW-0521">NADP</keyword>
<comment type="subcellular location">
    <subcellularLocation>
        <location evidence="3">Cytoplasm</location>
    </subcellularLocation>
</comment>